<dbReference type="STRING" id="316067.Geob_3479"/>
<evidence type="ECO:0000256" key="1">
    <source>
        <dbReference type="ARBA" id="ARBA00009369"/>
    </source>
</evidence>
<dbReference type="AlphaFoldDB" id="B9M5R3"/>
<gene>
    <name evidence="8" type="primary">mreC</name>
    <name evidence="8" type="ordered locus">Geob_3479</name>
</gene>
<keyword evidence="3 5" id="KW-0133">Cell shape</keyword>
<feature type="transmembrane region" description="Helical" evidence="6">
    <location>
        <begin position="10"/>
        <end position="27"/>
    </location>
</feature>
<dbReference type="Proteomes" id="UP000007721">
    <property type="component" value="Chromosome"/>
</dbReference>
<dbReference type="InterPro" id="IPR055342">
    <property type="entry name" value="MreC_beta-barrel_core"/>
</dbReference>
<keyword evidence="6" id="KW-0812">Transmembrane</keyword>
<evidence type="ECO:0000313" key="9">
    <source>
        <dbReference type="Proteomes" id="UP000007721"/>
    </source>
</evidence>
<name>B9M5R3_GEODF</name>
<keyword evidence="6" id="KW-0472">Membrane</keyword>
<evidence type="ECO:0000256" key="2">
    <source>
        <dbReference type="ARBA" id="ARBA00013855"/>
    </source>
</evidence>
<protein>
    <recommendedName>
        <fullName evidence="2 5">Cell shape-determining protein MreC</fullName>
    </recommendedName>
    <alternativeName>
        <fullName evidence="4 5">Cell shape protein MreC</fullName>
    </alternativeName>
</protein>
<dbReference type="NCBIfam" id="TIGR00219">
    <property type="entry name" value="mreC"/>
    <property type="match status" value="1"/>
</dbReference>
<dbReference type="Pfam" id="PF04085">
    <property type="entry name" value="MreC"/>
    <property type="match status" value="1"/>
</dbReference>
<evidence type="ECO:0000259" key="7">
    <source>
        <dbReference type="Pfam" id="PF04085"/>
    </source>
</evidence>
<keyword evidence="6" id="KW-1133">Transmembrane helix</keyword>
<evidence type="ECO:0000313" key="8">
    <source>
        <dbReference type="EMBL" id="ACM21822.1"/>
    </source>
</evidence>
<sequence>MIELFNKYKVYLLVGLSLLAALIFYSLHLKNREHAGPLERSVMNVMAPASKLGSAGNGFFSGLWSDYLDLVNVRRENKELRRIIKLYNARETESREALMANERLKSLLELKTSTQVPSLAAGVIGEDGSPWFKTLFLDRGAAEGLQEGMPVVAVDGVIGRLVKVAAESSRVLLLTDHASGIAAVVQRSRARGVVKGTGDGRCSLEFTLRDEDVKVGDVIVTSGVGGGFPKGLKVGEVTMVKKGAYGIFQTVEVRPAVNISRLEEVLVLLQQTYD</sequence>
<dbReference type="PANTHER" id="PTHR34138:SF1">
    <property type="entry name" value="CELL SHAPE-DETERMINING PROTEIN MREC"/>
    <property type="match status" value="1"/>
</dbReference>
<comment type="function">
    <text evidence="5">Involved in formation and maintenance of cell shape.</text>
</comment>
<comment type="similarity">
    <text evidence="1 5">Belongs to the MreC family.</text>
</comment>
<dbReference type="HOGENOM" id="CLU_042663_1_0_7"/>
<evidence type="ECO:0000256" key="5">
    <source>
        <dbReference type="PIRNR" id="PIRNR038471"/>
    </source>
</evidence>
<dbReference type="KEGG" id="geo:Geob_3479"/>
<evidence type="ECO:0000256" key="3">
    <source>
        <dbReference type="ARBA" id="ARBA00022960"/>
    </source>
</evidence>
<dbReference type="EMBL" id="CP001390">
    <property type="protein sequence ID" value="ACM21822.1"/>
    <property type="molecule type" value="Genomic_DNA"/>
</dbReference>
<dbReference type="InterPro" id="IPR042175">
    <property type="entry name" value="Cell/Rod_MreC_2"/>
</dbReference>
<dbReference type="PANTHER" id="PTHR34138">
    <property type="entry name" value="CELL SHAPE-DETERMINING PROTEIN MREC"/>
    <property type="match status" value="1"/>
</dbReference>
<evidence type="ECO:0000256" key="4">
    <source>
        <dbReference type="ARBA" id="ARBA00032089"/>
    </source>
</evidence>
<dbReference type="Gene3D" id="2.40.10.350">
    <property type="entry name" value="Rod shape-determining protein MreC, domain 2"/>
    <property type="match status" value="1"/>
</dbReference>
<dbReference type="GO" id="GO:0005886">
    <property type="term" value="C:plasma membrane"/>
    <property type="evidence" value="ECO:0007669"/>
    <property type="project" value="TreeGrafter"/>
</dbReference>
<reference evidence="8 9" key="1">
    <citation type="submission" date="2009-01" db="EMBL/GenBank/DDBJ databases">
        <title>Complete sequence of Geobacter sp. FRC-32.</title>
        <authorList>
            <consortium name="US DOE Joint Genome Institute"/>
            <person name="Lucas S."/>
            <person name="Copeland A."/>
            <person name="Lapidus A."/>
            <person name="Glavina del Rio T."/>
            <person name="Dalin E."/>
            <person name="Tice H."/>
            <person name="Bruce D."/>
            <person name="Goodwin L."/>
            <person name="Pitluck S."/>
            <person name="Saunders E."/>
            <person name="Brettin T."/>
            <person name="Detter J.C."/>
            <person name="Han C."/>
            <person name="Larimer F."/>
            <person name="Land M."/>
            <person name="Hauser L."/>
            <person name="Kyrpides N."/>
            <person name="Ovchinnikova G."/>
            <person name="Kostka J."/>
            <person name="Richardson P."/>
        </authorList>
    </citation>
    <scope>NUCLEOTIDE SEQUENCE [LARGE SCALE GENOMIC DNA]</scope>
    <source>
        <strain evidence="9">DSM 22248 / JCM 15807 / FRC-32</strain>
    </source>
</reference>
<proteinExistence type="inferred from homology"/>
<evidence type="ECO:0000256" key="6">
    <source>
        <dbReference type="SAM" id="Phobius"/>
    </source>
</evidence>
<organism evidence="8 9">
    <name type="scientific">Geotalea daltonii (strain DSM 22248 / JCM 15807 / FRC-32)</name>
    <name type="common">Geobacter daltonii</name>
    <dbReference type="NCBI Taxonomy" id="316067"/>
    <lineage>
        <taxon>Bacteria</taxon>
        <taxon>Pseudomonadati</taxon>
        <taxon>Thermodesulfobacteriota</taxon>
        <taxon>Desulfuromonadia</taxon>
        <taxon>Geobacterales</taxon>
        <taxon>Geobacteraceae</taxon>
        <taxon>Geotalea</taxon>
    </lineage>
</organism>
<dbReference type="Gene3D" id="2.40.10.340">
    <property type="entry name" value="Rod shape-determining protein MreC, domain 1"/>
    <property type="match status" value="1"/>
</dbReference>
<dbReference type="InterPro" id="IPR007221">
    <property type="entry name" value="MreC"/>
</dbReference>
<dbReference type="RefSeq" id="WP_012648550.1">
    <property type="nucleotide sequence ID" value="NC_011979.1"/>
</dbReference>
<accession>B9M5R3</accession>
<keyword evidence="9" id="KW-1185">Reference proteome</keyword>
<dbReference type="eggNOG" id="COG1792">
    <property type="taxonomic scope" value="Bacteria"/>
</dbReference>
<dbReference type="OrthoDB" id="9808025at2"/>
<dbReference type="InterPro" id="IPR042177">
    <property type="entry name" value="Cell/Rod_1"/>
</dbReference>
<dbReference type="GO" id="GO:0008360">
    <property type="term" value="P:regulation of cell shape"/>
    <property type="evidence" value="ECO:0007669"/>
    <property type="project" value="UniProtKB-KW"/>
</dbReference>
<dbReference type="PIRSF" id="PIRSF038471">
    <property type="entry name" value="MreC"/>
    <property type="match status" value="1"/>
</dbReference>
<feature type="domain" description="Rod shape-determining protein MreC beta-barrel core" evidence="7">
    <location>
        <begin position="123"/>
        <end position="268"/>
    </location>
</feature>